<feature type="domain" description="Poly(A) RNA polymerase mitochondrial-like central palm" evidence="1">
    <location>
        <begin position="94"/>
        <end position="206"/>
    </location>
</feature>
<dbReference type="AlphaFoldDB" id="A0A1V9ZSZ6"/>
<dbReference type="InterPro" id="IPR054708">
    <property type="entry name" value="MTPAP-like_central"/>
</dbReference>
<keyword evidence="3" id="KW-1185">Reference proteome</keyword>
<dbReference type="GO" id="GO:0005730">
    <property type="term" value="C:nucleolus"/>
    <property type="evidence" value="ECO:0007669"/>
    <property type="project" value="TreeGrafter"/>
</dbReference>
<accession>A0A1V9ZSZ6</accession>
<dbReference type="InterPro" id="IPR043519">
    <property type="entry name" value="NT_sf"/>
</dbReference>
<dbReference type="GO" id="GO:0043634">
    <property type="term" value="P:polyadenylation-dependent ncRNA catabolic process"/>
    <property type="evidence" value="ECO:0007669"/>
    <property type="project" value="TreeGrafter"/>
</dbReference>
<dbReference type="SUPFAM" id="SSF81301">
    <property type="entry name" value="Nucleotidyltransferase"/>
    <property type="match status" value="1"/>
</dbReference>
<dbReference type="STRING" id="1202772.A0A1V9ZSZ6"/>
<protein>
    <recommendedName>
        <fullName evidence="1">Poly(A) RNA polymerase mitochondrial-like central palm domain-containing protein</fullName>
    </recommendedName>
</protein>
<evidence type="ECO:0000313" key="3">
    <source>
        <dbReference type="Proteomes" id="UP000243579"/>
    </source>
</evidence>
<dbReference type="PANTHER" id="PTHR23092">
    <property type="entry name" value="POLY(A) RNA POLYMERASE"/>
    <property type="match status" value="1"/>
</dbReference>
<dbReference type="Gene3D" id="1.10.1410.10">
    <property type="match status" value="1"/>
</dbReference>
<dbReference type="OrthoDB" id="273917at2759"/>
<dbReference type="Gene3D" id="3.30.460.10">
    <property type="entry name" value="Beta Polymerase, domain 2"/>
    <property type="match status" value="1"/>
</dbReference>
<dbReference type="Proteomes" id="UP000243579">
    <property type="component" value="Unassembled WGS sequence"/>
</dbReference>
<dbReference type="GO" id="GO:0031499">
    <property type="term" value="C:TRAMP complex"/>
    <property type="evidence" value="ECO:0007669"/>
    <property type="project" value="TreeGrafter"/>
</dbReference>
<dbReference type="CDD" id="cd05402">
    <property type="entry name" value="NT_PAP_TUTase"/>
    <property type="match status" value="1"/>
</dbReference>
<comment type="caution">
    <text evidence="2">The sequence shown here is derived from an EMBL/GenBank/DDBJ whole genome shotgun (WGS) entry which is preliminary data.</text>
</comment>
<reference evidence="2 3" key="1">
    <citation type="journal article" date="2014" name="Genome Biol. Evol.">
        <title>The secreted proteins of Achlya hypogyna and Thraustotheca clavata identify the ancestral oomycete secretome and reveal gene acquisitions by horizontal gene transfer.</title>
        <authorList>
            <person name="Misner I."/>
            <person name="Blouin N."/>
            <person name="Leonard G."/>
            <person name="Richards T.A."/>
            <person name="Lane C.E."/>
        </authorList>
    </citation>
    <scope>NUCLEOTIDE SEQUENCE [LARGE SCALE GENOMIC DNA]</scope>
    <source>
        <strain evidence="2 3">ATCC 48635</strain>
    </source>
</reference>
<dbReference type="GO" id="GO:1990817">
    <property type="term" value="F:poly(A) RNA polymerase activity"/>
    <property type="evidence" value="ECO:0007669"/>
    <property type="project" value="InterPro"/>
</dbReference>
<dbReference type="InterPro" id="IPR045862">
    <property type="entry name" value="Trf4-like"/>
</dbReference>
<dbReference type="Pfam" id="PF22600">
    <property type="entry name" value="MTPAP-like_central"/>
    <property type="match status" value="1"/>
</dbReference>
<dbReference type="SUPFAM" id="SSF81631">
    <property type="entry name" value="PAP/OAS1 substrate-binding domain"/>
    <property type="match status" value="1"/>
</dbReference>
<gene>
    <name evidence="2" type="ORF">ACHHYP_01754</name>
</gene>
<dbReference type="EMBL" id="JNBR01000013">
    <property type="protein sequence ID" value="OQS01142.1"/>
    <property type="molecule type" value="Genomic_DNA"/>
</dbReference>
<sequence length="375" mass="40918">MAAEAPASATDDVDNFPAMAKPQYLPTEDIGLPRRCPASALKRPLPVPVWLSNATELDAMLMAATPLKDRLSLEIDKFVEHTQHEVKLAQLSIDASVAQLTTCVQTKWPTATAMSFGSFASDLWLPTSDVDVVITGINSELNDDYQPQVDQLEAILALLEAADWVDRAVIVGTKVPVIKLYVAGSHRQMDIAVETPHTRQGLRATEVVRAGVASMPQMRPLVLVLKSFLREKGLNNAFLGGLSSYALVLLALHYLLTSPVDQSLGDAVLGFLEYYGTVFDHTRTCITWWLDDEGRLRSREYLVAPTAEGAPRLVLDDPADLSQCGLFNVGAGAYALARVVAAMENAFYAVTFHRPTRFTPTPLSQVIHWAGPPPL</sequence>
<dbReference type="PANTHER" id="PTHR23092:SF15">
    <property type="entry name" value="INACTIVE NON-CANONICAL POLY(A) RNA POLYMERASE PROTEIN TRF4-2-RELATED"/>
    <property type="match status" value="1"/>
</dbReference>
<organism evidence="2 3">
    <name type="scientific">Achlya hypogyna</name>
    <name type="common">Oomycete</name>
    <name type="synonym">Protoachlya hypogyna</name>
    <dbReference type="NCBI Taxonomy" id="1202772"/>
    <lineage>
        <taxon>Eukaryota</taxon>
        <taxon>Sar</taxon>
        <taxon>Stramenopiles</taxon>
        <taxon>Oomycota</taxon>
        <taxon>Saprolegniomycetes</taxon>
        <taxon>Saprolegniales</taxon>
        <taxon>Achlyaceae</taxon>
        <taxon>Achlya</taxon>
    </lineage>
</organism>
<evidence type="ECO:0000259" key="1">
    <source>
        <dbReference type="Pfam" id="PF22600"/>
    </source>
</evidence>
<proteinExistence type="predicted"/>
<name>A0A1V9ZSZ6_ACHHY</name>
<evidence type="ECO:0000313" key="2">
    <source>
        <dbReference type="EMBL" id="OQS01142.1"/>
    </source>
</evidence>
<dbReference type="GO" id="GO:0003729">
    <property type="term" value="F:mRNA binding"/>
    <property type="evidence" value="ECO:0007669"/>
    <property type="project" value="TreeGrafter"/>
</dbReference>
<dbReference type="GO" id="GO:0031123">
    <property type="term" value="P:RNA 3'-end processing"/>
    <property type="evidence" value="ECO:0007669"/>
    <property type="project" value="TreeGrafter"/>
</dbReference>